<dbReference type="Proteomes" id="UP000678679">
    <property type="component" value="Chromosome 1"/>
</dbReference>
<gene>
    <name evidence="1" type="ORF">KMW28_03110</name>
</gene>
<sequence length="280" mass="31400">MLLFTRVGTLCTFLFLSYSLFSQTPRPSLGNIPLGASAQAKGNQHLFSDDVWGSFNDLSSILLPASEVGVTHRSIFQEVAYSAIGIVHPIHSDWSTFLGIQSIGDAYLSEQSIDLGTVHKIGIIRLGGGISYNQLRAEGVNTLQLITFNFAVRTKLSSKVSLGVAMKNVGQSMYKEGIFGADKSSLLAFGLHYQINSFFKFSTSFEREKYQPIQFKSGFEYQWKKYLFLRGGVQMFPFDISLGSGFHHKKWKVDYAFSTDDVFAWSHQFSICYVIRKLKS</sequence>
<evidence type="ECO:0008006" key="3">
    <source>
        <dbReference type="Google" id="ProtNLM"/>
    </source>
</evidence>
<proteinExistence type="predicted"/>
<name>A0AAX1N4W0_9BACT</name>
<evidence type="ECO:0000313" key="2">
    <source>
        <dbReference type="Proteomes" id="UP000678679"/>
    </source>
</evidence>
<accession>A0AAX1N4W0</accession>
<evidence type="ECO:0000313" key="1">
    <source>
        <dbReference type="EMBL" id="QWG02579.1"/>
    </source>
</evidence>
<keyword evidence="2" id="KW-1185">Reference proteome</keyword>
<dbReference type="KEGG" id="fya:KMW28_03110"/>
<dbReference type="AlphaFoldDB" id="A0AAX1N4W0"/>
<dbReference type="EMBL" id="CP076132">
    <property type="protein sequence ID" value="QWG02579.1"/>
    <property type="molecule type" value="Genomic_DNA"/>
</dbReference>
<protein>
    <recommendedName>
        <fullName evidence="3">Secreted protein</fullName>
    </recommendedName>
</protein>
<organism evidence="1 2">
    <name type="scientific">Flammeovirga yaeyamensis</name>
    <dbReference type="NCBI Taxonomy" id="367791"/>
    <lineage>
        <taxon>Bacteria</taxon>
        <taxon>Pseudomonadati</taxon>
        <taxon>Bacteroidota</taxon>
        <taxon>Cytophagia</taxon>
        <taxon>Cytophagales</taxon>
        <taxon>Flammeovirgaceae</taxon>
        <taxon>Flammeovirga</taxon>
    </lineage>
</organism>
<dbReference type="RefSeq" id="WP_169664940.1">
    <property type="nucleotide sequence ID" value="NZ_CP076132.1"/>
</dbReference>
<reference evidence="1 2" key="1">
    <citation type="submission" date="2021-05" db="EMBL/GenBank/DDBJ databases">
        <title>Comparative genomic studies on the polysaccharide-degrading batcterial strains of the Flammeovirga genus.</title>
        <authorList>
            <person name="Zewei F."/>
            <person name="Zheng Z."/>
            <person name="Yu L."/>
            <person name="Ruyue G."/>
            <person name="Yanhong M."/>
            <person name="Yuanyuan C."/>
            <person name="Jingyan G."/>
            <person name="Wenjun H."/>
        </authorList>
    </citation>
    <scope>NUCLEOTIDE SEQUENCE [LARGE SCALE GENOMIC DNA]</scope>
    <source>
        <strain evidence="1 2">NBRC:100898</strain>
    </source>
</reference>